<dbReference type="EMBL" id="SMKR01000006">
    <property type="protein sequence ID" value="TDD30038.1"/>
    <property type="molecule type" value="Genomic_DNA"/>
</dbReference>
<keyword evidence="2" id="KW-0808">Transferase</keyword>
<feature type="domain" description="N-acetyltransferase" evidence="1">
    <location>
        <begin position="73"/>
        <end position="218"/>
    </location>
</feature>
<keyword evidence="3" id="KW-1185">Reference proteome</keyword>
<organism evidence="2 3">
    <name type="scientific">Kribbella turkmenica</name>
    <dbReference type="NCBI Taxonomy" id="2530375"/>
    <lineage>
        <taxon>Bacteria</taxon>
        <taxon>Bacillati</taxon>
        <taxon>Actinomycetota</taxon>
        <taxon>Actinomycetes</taxon>
        <taxon>Propionibacteriales</taxon>
        <taxon>Kribbellaceae</taxon>
        <taxon>Kribbella</taxon>
    </lineage>
</organism>
<protein>
    <submittedName>
        <fullName evidence="2">GNAT family N-acetyltransferase</fullName>
    </submittedName>
</protein>
<dbReference type="SUPFAM" id="SSF55729">
    <property type="entry name" value="Acyl-CoA N-acyltransferases (Nat)"/>
    <property type="match status" value="1"/>
</dbReference>
<evidence type="ECO:0000259" key="1">
    <source>
        <dbReference type="PROSITE" id="PS51186"/>
    </source>
</evidence>
<sequence length="224" mass="23616">MDELLRRWVEGGRLCRGLAPAIEYGDALAVTLGLPGRERELFALTDESAVVDRLAAGTDQDVWLTVTTQDGDTMARRLTDAGLEPFAEHRQLMSIDLEIHPRPSPAYAVEVESRGPLEYVRILASDGEVAAHGMAAVVGGDAVMHDIQTDPAYRRRGLGSVVMGALSRRAVERGASAGLLMASAEGGYLYTKLGWLPEATMVTAKRSGAAGAVGSDLGAVLAGG</sequence>
<name>A0A4R4XGH0_9ACTN</name>
<dbReference type="RefSeq" id="WP_132315806.1">
    <property type="nucleotide sequence ID" value="NZ_SMKR01000006.1"/>
</dbReference>
<dbReference type="Proteomes" id="UP000295172">
    <property type="component" value="Unassembled WGS sequence"/>
</dbReference>
<dbReference type="Gene3D" id="3.40.630.30">
    <property type="match status" value="1"/>
</dbReference>
<evidence type="ECO:0000313" key="3">
    <source>
        <dbReference type="Proteomes" id="UP000295172"/>
    </source>
</evidence>
<proteinExistence type="predicted"/>
<dbReference type="PROSITE" id="PS51186">
    <property type="entry name" value="GNAT"/>
    <property type="match status" value="1"/>
</dbReference>
<comment type="caution">
    <text evidence="2">The sequence shown here is derived from an EMBL/GenBank/DDBJ whole genome shotgun (WGS) entry which is preliminary data.</text>
</comment>
<dbReference type="InterPro" id="IPR016181">
    <property type="entry name" value="Acyl_CoA_acyltransferase"/>
</dbReference>
<dbReference type="Pfam" id="PF00583">
    <property type="entry name" value="Acetyltransf_1"/>
    <property type="match status" value="1"/>
</dbReference>
<dbReference type="AlphaFoldDB" id="A0A4R4XGH0"/>
<dbReference type="InterPro" id="IPR000182">
    <property type="entry name" value="GNAT_dom"/>
</dbReference>
<dbReference type="CDD" id="cd04301">
    <property type="entry name" value="NAT_SF"/>
    <property type="match status" value="1"/>
</dbReference>
<accession>A0A4R4XGH0</accession>
<dbReference type="GO" id="GO:0016747">
    <property type="term" value="F:acyltransferase activity, transferring groups other than amino-acyl groups"/>
    <property type="evidence" value="ECO:0007669"/>
    <property type="project" value="InterPro"/>
</dbReference>
<gene>
    <name evidence="2" type="ORF">E1218_02645</name>
</gene>
<evidence type="ECO:0000313" key="2">
    <source>
        <dbReference type="EMBL" id="TDD30038.1"/>
    </source>
</evidence>
<dbReference type="OrthoDB" id="4966223at2"/>
<reference evidence="2 3" key="1">
    <citation type="submission" date="2019-02" db="EMBL/GenBank/DDBJ databases">
        <title>Draft genome sequences of novel Actinobacteria.</title>
        <authorList>
            <person name="Sahin N."/>
            <person name="Ay H."/>
            <person name="Saygin H."/>
        </authorList>
    </citation>
    <scope>NUCLEOTIDE SEQUENCE [LARGE SCALE GENOMIC DNA]</scope>
    <source>
        <strain evidence="2 3">16K104</strain>
    </source>
</reference>